<keyword evidence="1" id="KW-1133">Transmembrane helix</keyword>
<feature type="transmembrane region" description="Helical" evidence="1">
    <location>
        <begin position="56"/>
        <end position="73"/>
    </location>
</feature>
<evidence type="ECO:0000313" key="3">
    <source>
        <dbReference type="Proteomes" id="UP000219559"/>
    </source>
</evidence>
<evidence type="ECO:0000313" key="2">
    <source>
        <dbReference type="EMBL" id="PCE64790.1"/>
    </source>
</evidence>
<reference evidence="2 3" key="1">
    <citation type="submission" date="2017-04" db="EMBL/GenBank/DDBJ databases">
        <title>A new member of the family Flavobacteriaceae isolated from ascidians.</title>
        <authorList>
            <person name="Chen L."/>
        </authorList>
    </citation>
    <scope>NUCLEOTIDE SEQUENCE [LARGE SCALE GENOMIC DNA]</scope>
    <source>
        <strain evidence="2 3">HQA918</strain>
    </source>
</reference>
<dbReference type="EMBL" id="NBWU01000002">
    <property type="protein sequence ID" value="PCE64790.1"/>
    <property type="molecule type" value="Genomic_DNA"/>
</dbReference>
<protein>
    <recommendedName>
        <fullName evidence="4">Phosphatidate cytidylyltransferase</fullName>
    </recommendedName>
</protein>
<keyword evidence="3" id="KW-1185">Reference proteome</keyword>
<dbReference type="OrthoDB" id="7869902at2"/>
<comment type="caution">
    <text evidence="2">The sequence shown here is derived from an EMBL/GenBank/DDBJ whole genome shotgun (WGS) entry which is preliminary data.</text>
</comment>
<keyword evidence="1" id="KW-0812">Transmembrane</keyword>
<dbReference type="AlphaFoldDB" id="A0A2A4G9Z1"/>
<sequence>MNKWKTLLALALMVPAVILNWTWFWGLFLWLALLNAIISGEIHFVEAIYRKENPKLYWTILLVWFAFAIYSVYNQTYFLI</sequence>
<dbReference type="RefSeq" id="WP_097440070.1">
    <property type="nucleotide sequence ID" value="NZ_KZ300476.1"/>
</dbReference>
<organism evidence="2 3">
    <name type="scientific">Sediminicola luteus</name>
    <dbReference type="NCBI Taxonomy" id="319238"/>
    <lineage>
        <taxon>Bacteria</taxon>
        <taxon>Pseudomonadati</taxon>
        <taxon>Bacteroidota</taxon>
        <taxon>Flavobacteriia</taxon>
        <taxon>Flavobacteriales</taxon>
        <taxon>Flavobacteriaceae</taxon>
        <taxon>Sediminicola</taxon>
    </lineage>
</organism>
<dbReference type="Proteomes" id="UP000219559">
    <property type="component" value="Unassembled WGS sequence"/>
</dbReference>
<evidence type="ECO:0008006" key="4">
    <source>
        <dbReference type="Google" id="ProtNLM"/>
    </source>
</evidence>
<feature type="transmembrane region" description="Helical" evidence="1">
    <location>
        <begin position="7"/>
        <end position="24"/>
    </location>
</feature>
<proteinExistence type="predicted"/>
<keyword evidence="1" id="KW-0472">Membrane</keyword>
<name>A0A2A4G9Z1_9FLAO</name>
<accession>A0A2A4G9Z1</accession>
<gene>
    <name evidence="2" type="ORF">B7P33_06365</name>
</gene>
<evidence type="ECO:0000256" key="1">
    <source>
        <dbReference type="SAM" id="Phobius"/>
    </source>
</evidence>